<feature type="signal peptide" evidence="2">
    <location>
        <begin position="1"/>
        <end position="20"/>
    </location>
</feature>
<feature type="compositionally biased region" description="Acidic residues" evidence="1">
    <location>
        <begin position="27"/>
        <end position="56"/>
    </location>
</feature>
<name>A0A841PWQ5_9BACL</name>
<dbReference type="InterPro" id="IPR011852">
    <property type="entry name" value="TRAP_TAXI"/>
</dbReference>
<dbReference type="Proteomes" id="UP000568839">
    <property type="component" value="Unassembled WGS sequence"/>
</dbReference>
<feature type="compositionally biased region" description="Acidic residues" evidence="1">
    <location>
        <begin position="344"/>
        <end position="366"/>
    </location>
</feature>
<dbReference type="PANTHER" id="PTHR42941:SF1">
    <property type="entry name" value="SLL1037 PROTEIN"/>
    <property type="match status" value="1"/>
</dbReference>
<dbReference type="PROSITE" id="PS51257">
    <property type="entry name" value="PROKAR_LIPOPROTEIN"/>
    <property type="match status" value="1"/>
</dbReference>
<feature type="chain" id="PRO_5032854135" description="TRAP transporter solute receptor, TAXI family" evidence="2">
    <location>
        <begin position="21"/>
        <end position="366"/>
    </location>
</feature>
<evidence type="ECO:0000256" key="2">
    <source>
        <dbReference type="SAM" id="SignalP"/>
    </source>
</evidence>
<dbReference type="EMBL" id="JACHHJ010000001">
    <property type="protein sequence ID" value="MBB6448442.1"/>
    <property type="molecule type" value="Genomic_DNA"/>
</dbReference>
<evidence type="ECO:0000313" key="3">
    <source>
        <dbReference type="EMBL" id="MBB6448442.1"/>
    </source>
</evidence>
<gene>
    <name evidence="3" type="ORF">HNR44_000391</name>
</gene>
<dbReference type="SUPFAM" id="SSF53850">
    <property type="entry name" value="Periplasmic binding protein-like II"/>
    <property type="match status" value="1"/>
</dbReference>
<keyword evidence="2" id="KW-0732">Signal</keyword>
<feature type="region of interest" description="Disordered" evidence="1">
    <location>
        <begin position="333"/>
        <end position="366"/>
    </location>
</feature>
<dbReference type="RefSeq" id="WP_184402435.1">
    <property type="nucleotide sequence ID" value="NZ_JACHHJ010000001.1"/>
</dbReference>
<accession>A0A841PWQ5</accession>
<sequence length="366" mass="39591">MKKKNTLFTSMFLVPALALAACNGDGEAPEVDEGDIPDAGDEGAADDDAGDDEVDEGTSASLQMGTGSTGGTYYALGQEMANVMNEHVDYDGFSVDAVATDASVENIARVSEQDLELGMTVHIPAIDSLVGEGDFQGQEMENFGFMGYIYPETNQIAVLADSDIDSIEDLEGRSVNIGPPNSASQGAARLILESYGLEDGDYEAFEEGFGDGASMMQDGNVDATFGLLGLPATNLEELAAQQDIELLSIDEEQLDEIEANSQYERITIEEDSYDFLEEDVEGIAAYAVLIGSTEDIDEELGYEIVKGMYENSEEVSHNQGEHMTMENIMLGSEDLPLHPGAEQYFEENDLLDQVDDDEDEDEDEDE</sequence>
<evidence type="ECO:0000256" key="1">
    <source>
        <dbReference type="SAM" id="MobiDB-lite"/>
    </source>
</evidence>
<evidence type="ECO:0008006" key="5">
    <source>
        <dbReference type="Google" id="ProtNLM"/>
    </source>
</evidence>
<evidence type="ECO:0000313" key="4">
    <source>
        <dbReference type="Proteomes" id="UP000568839"/>
    </source>
</evidence>
<dbReference type="Gene3D" id="3.40.190.10">
    <property type="entry name" value="Periplasmic binding protein-like II"/>
    <property type="match status" value="2"/>
</dbReference>
<reference evidence="3 4" key="1">
    <citation type="submission" date="2020-08" db="EMBL/GenBank/DDBJ databases">
        <title>Genomic Encyclopedia of Type Strains, Phase IV (KMG-IV): sequencing the most valuable type-strain genomes for metagenomic binning, comparative biology and taxonomic classification.</title>
        <authorList>
            <person name="Goeker M."/>
        </authorList>
    </citation>
    <scope>NUCLEOTIDE SEQUENCE [LARGE SCALE GENOMIC DNA]</scope>
    <source>
        <strain evidence="3 4">DSM 21769</strain>
    </source>
</reference>
<proteinExistence type="predicted"/>
<comment type="caution">
    <text evidence="3">The sequence shown here is derived from an EMBL/GenBank/DDBJ whole genome shotgun (WGS) entry which is preliminary data.</text>
</comment>
<protein>
    <recommendedName>
        <fullName evidence="5">TRAP transporter solute receptor, TAXI family</fullName>
    </recommendedName>
</protein>
<dbReference type="NCBIfam" id="TIGR02122">
    <property type="entry name" value="TRAP_TAXI"/>
    <property type="match status" value="1"/>
</dbReference>
<dbReference type="CDD" id="cd13520">
    <property type="entry name" value="PBP2_TAXI_TRAP"/>
    <property type="match status" value="1"/>
</dbReference>
<organism evidence="3 4">
    <name type="scientific">Geomicrobium halophilum</name>
    <dbReference type="NCBI Taxonomy" id="549000"/>
    <lineage>
        <taxon>Bacteria</taxon>
        <taxon>Bacillati</taxon>
        <taxon>Bacillota</taxon>
        <taxon>Bacilli</taxon>
        <taxon>Bacillales</taxon>
        <taxon>Geomicrobium</taxon>
    </lineage>
</organism>
<feature type="region of interest" description="Disordered" evidence="1">
    <location>
        <begin position="25"/>
        <end position="65"/>
    </location>
</feature>
<keyword evidence="4" id="KW-1185">Reference proteome</keyword>
<dbReference type="AlphaFoldDB" id="A0A841PWQ5"/>
<dbReference type="PANTHER" id="PTHR42941">
    <property type="entry name" value="SLL1037 PROTEIN"/>
    <property type="match status" value="1"/>
</dbReference>
<dbReference type="Pfam" id="PF16868">
    <property type="entry name" value="NMT1_3"/>
    <property type="match status" value="1"/>
</dbReference>